<proteinExistence type="predicted"/>
<comment type="caution">
    <text evidence="2">The sequence shown here is derived from an EMBL/GenBank/DDBJ whole genome shotgun (WGS) entry which is preliminary data.</text>
</comment>
<evidence type="ECO:0000313" key="2">
    <source>
        <dbReference type="EMBL" id="MFD0982347.1"/>
    </source>
</evidence>
<feature type="compositionally biased region" description="Basic residues" evidence="1">
    <location>
        <begin position="75"/>
        <end position="94"/>
    </location>
</feature>
<dbReference type="InterPro" id="IPR006311">
    <property type="entry name" value="TAT_signal"/>
</dbReference>
<feature type="region of interest" description="Disordered" evidence="1">
    <location>
        <begin position="48"/>
        <end position="94"/>
    </location>
</feature>
<dbReference type="RefSeq" id="WP_386078149.1">
    <property type="nucleotide sequence ID" value="NZ_JBHTJT010000051.1"/>
</dbReference>
<sequence length="94" mass="10256">MEDHNMKQNEALVSPARRRLLAKAGTYAVVTPPAVSFMLSTALAGDSVAKSGGGDQPWKQRWQERKLQQKQANKAARKAAKKAAKKAARKAARQ</sequence>
<reference evidence="3" key="1">
    <citation type="journal article" date="2019" name="Int. J. Syst. Evol. Microbiol.">
        <title>The Global Catalogue of Microorganisms (GCM) 10K type strain sequencing project: providing services to taxonomists for standard genome sequencing and annotation.</title>
        <authorList>
            <consortium name="The Broad Institute Genomics Platform"/>
            <consortium name="The Broad Institute Genome Sequencing Center for Infectious Disease"/>
            <person name="Wu L."/>
            <person name="Ma J."/>
        </authorList>
    </citation>
    <scope>NUCLEOTIDE SEQUENCE [LARGE SCALE GENOMIC DNA]</scope>
    <source>
        <strain evidence="3">CCUG 60524</strain>
    </source>
</reference>
<name>A0ABW3IVZ5_9RHOB</name>
<keyword evidence="3" id="KW-1185">Reference proteome</keyword>
<protein>
    <submittedName>
        <fullName evidence="2">Uncharacterized protein</fullName>
    </submittedName>
</protein>
<accession>A0ABW3IVZ5</accession>
<evidence type="ECO:0000313" key="3">
    <source>
        <dbReference type="Proteomes" id="UP001597108"/>
    </source>
</evidence>
<evidence type="ECO:0000256" key="1">
    <source>
        <dbReference type="SAM" id="MobiDB-lite"/>
    </source>
</evidence>
<organism evidence="2 3">
    <name type="scientific">Tropicimonas aquimaris</name>
    <dbReference type="NCBI Taxonomy" id="914152"/>
    <lineage>
        <taxon>Bacteria</taxon>
        <taxon>Pseudomonadati</taxon>
        <taxon>Pseudomonadota</taxon>
        <taxon>Alphaproteobacteria</taxon>
        <taxon>Rhodobacterales</taxon>
        <taxon>Roseobacteraceae</taxon>
        <taxon>Tropicimonas</taxon>
    </lineage>
</organism>
<dbReference type="EMBL" id="JBHTJT010000051">
    <property type="protein sequence ID" value="MFD0982347.1"/>
    <property type="molecule type" value="Genomic_DNA"/>
</dbReference>
<dbReference type="Proteomes" id="UP001597108">
    <property type="component" value="Unassembled WGS sequence"/>
</dbReference>
<dbReference type="PROSITE" id="PS51318">
    <property type="entry name" value="TAT"/>
    <property type="match status" value="1"/>
</dbReference>
<gene>
    <name evidence="2" type="ORF">ACFQ2S_22155</name>
</gene>